<dbReference type="NCBIfam" id="NF011442">
    <property type="entry name" value="PRK14869.1-4"/>
    <property type="match status" value="1"/>
</dbReference>
<evidence type="ECO:0000256" key="6">
    <source>
        <dbReference type="ARBA" id="ARBA00032535"/>
    </source>
</evidence>
<keyword evidence="4 10" id="KW-0378">Hydrolase</keyword>
<dbReference type="eggNOG" id="COG1227">
    <property type="taxonomic scope" value="Bacteria"/>
</dbReference>
<dbReference type="EMBL" id="ACKX01000184">
    <property type="protein sequence ID" value="EEJ50877.1"/>
    <property type="molecule type" value="Genomic_DNA"/>
</dbReference>
<gene>
    <name evidence="10" type="primary">ppaC</name>
    <name evidence="10" type="ORF">HMPREF6123_1843</name>
</gene>
<dbReference type="Gene3D" id="3.10.580.10">
    <property type="entry name" value="CBS-domain"/>
    <property type="match status" value="1"/>
</dbReference>
<comment type="catalytic activity">
    <reaction evidence="7">
        <text>diphosphate + H2O = 2 phosphate + H(+)</text>
        <dbReference type="Rhea" id="RHEA:24576"/>
        <dbReference type="ChEBI" id="CHEBI:15377"/>
        <dbReference type="ChEBI" id="CHEBI:15378"/>
        <dbReference type="ChEBI" id="CHEBI:33019"/>
        <dbReference type="ChEBI" id="CHEBI:43474"/>
        <dbReference type="EC" id="3.6.1.1"/>
    </reaction>
</comment>
<dbReference type="STRING" id="585501.HMPREF6123_1843"/>
<evidence type="ECO:0000256" key="2">
    <source>
        <dbReference type="ARBA" id="ARBA00012146"/>
    </source>
</evidence>
<dbReference type="Pfam" id="PF00571">
    <property type="entry name" value="CBS"/>
    <property type="match status" value="2"/>
</dbReference>
<dbReference type="SMART" id="SM01131">
    <property type="entry name" value="DHHA2"/>
    <property type="match status" value="1"/>
</dbReference>
<evidence type="ECO:0000313" key="10">
    <source>
        <dbReference type="EMBL" id="EEJ50877.1"/>
    </source>
</evidence>
<evidence type="ECO:0000313" key="11">
    <source>
        <dbReference type="Proteomes" id="UP000004121"/>
    </source>
</evidence>
<dbReference type="InterPro" id="IPR001667">
    <property type="entry name" value="DDH_dom"/>
</dbReference>
<feature type="domain" description="CBS" evidence="9">
    <location>
        <begin position="273"/>
        <end position="331"/>
    </location>
</feature>
<dbReference type="Pfam" id="PF01368">
    <property type="entry name" value="DHH"/>
    <property type="match status" value="1"/>
</dbReference>
<evidence type="ECO:0000256" key="7">
    <source>
        <dbReference type="ARBA" id="ARBA00047820"/>
    </source>
</evidence>
<dbReference type="HOGENOM" id="CLU_025243_1_0_9"/>
<dbReference type="PROSITE" id="PS51371">
    <property type="entry name" value="CBS"/>
    <property type="match status" value="2"/>
</dbReference>
<dbReference type="Pfam" id="PF07085">
    <property type="entry name" value="DRTGG"/>
    <property type="match status" value="1"/>
</dbReference>
<dbReference type="FunCoup" id="C2KZC4">
    <property type="interactions" value="35"/>
</dbReference>
<dbReference type="GO" id="GO:0004427">
    <property type="term" value="F:inorganic diphosphate phosphatase activity"/>
    <property type="evidence" value="ECO:0007669"/>
    <property type="project" value="UniProtKB-EC"/>
</dbReference>
<evidence type="ECO:0000256" key="8">
    <source>
        <dbReference type="PROSITE-ProRule" id="PRU00703"/>
    </source>
</evidence>
<evidence type="ECO:0000256" key="1">
    <source>
        <dbReference type="ARBA" id="ARBA00001936"/>
    </source>
</evidence>
<dbReference type="Proteomes" id="UP000004121">
    <property type="component" value="Unassembled WGS sequence"/>
</dbReference>
<keyword evidence="11" id="KW-1185">Reference proteome</keyword>
<dbReference type="SUPFAM" id="SSF75138">
    <property type="entry name" value="HprK N-terminal domain-like"/>
    <property type="match status" value="1"/>
</dbReference>
<keyword evidence="8" id="KW-0129">CBS domain</keyword>
<proteinExistence type="predicted"/>
<name>C2KZC4_9FIRM</name>
<dbReference type="GO" id="GO:0046872">
    <property type="term" value="F:metal ion binding"/>
    <property type="evidence" value="ECO:0007669"/>
    <property type="project" value="UniProtKB-KW"/>
</dbReference>
<dbReference type="SUPFAM" id="SSF54631">
    <property type="entry name" value="CBS-domain pair"/>
    <property type="match status" value="1"/>
</dbReference>
<dbReference type="InterPro" id="IPR038763">
    <property type="entry name" value="DHH_sf"/>
</dbReference>
<evidence type="ECO:0000256" key="3">
    <source>
        <dbReference type="ARBA" id="ARBA00022723"/>
    </source>
</evidence>
<dbReference type="SUPFAM" id="SSF64182">
    <property type="entry name" value="DHH phosphoesterases"/>
    <property type="match status" value="1"/>
</dbReference>
<dbReference type="Gene3D" id="3.90.1640.10">
    <property type="entry name" value="inorganic pyrophosphatase (n-terminal core)"/>
    <property type="match status" value="2"/>
</dbReference>
<dbReference type="FunFam" id="3.90.1640.10:FF:000001">
    <property type="entry name" value="Probable manganese-dependent inorganic pyrophosphatase"/>
    <property type="match status" value="1"/>
</dbReference>
<sequence>MLLEERGKQMAEKKSKIPHNTERPVLITGHKNPDTDSICAAISYSRLKNKINNTDRYIPCRAGNPNAETSFVLEHFKVDAPLLLDNVKTQVSDIAYRKTPGVSKNMSLKQAYQMMRDGHVVTLPAVNQNGILEGLITMSDIAKSYMNVYDSAIISTAETPFKNILETLEATLITGDTNRNCQDGKVLIAAANPEMMNYYIEPHDIVILGNRAESQLSALDNGADCIIICEGANASPTIKALAEQNGMIIMVTSYDAYTAARLINQSIPISFFMTKEGILSFEEEDTVDEIKDVMAKKRHRDFPVISKDGRYLGMLSRRNLLGASGKQVIMVDHNELGQALDGMENAEILEIIDHHRLGTIQTLGPVYFRNQPLGCTSTIVYLMYQENKVEIDPQTAGLMMSAIISDTLLFRSPTCTKTDEMAGRALAEIAGVDIEKYAMEMFSAASDLKQKTDREIFYQDFKTFTAGDIHFGVSQVSSLNEEELLSLKPRLFHFAKEALGEENLDMAFVMLTNILKQDTLLLAVGHRADSLIQNAFLLEPKKESFDFSGEEIEGFTAVLENVVSRKKQLIPPLSLYGEQM</sequence>
<dbReference type="InterPro" id="IPR028979">
    <property type="entry name" value="Ser_kin/Pase_Hpr-like_N_sf"/>
</dbReference>
<dbReference type="Pfam" id="PF02833">
    <property type="entry name" value="DHHA2"/>
    <property type="match status" value="1"/>
</dbReference>
<reference evidence="10 11" key="1">
    <citation type="submission" date="2009-04" db="EMBL/GenBank/DDBJ databases">
        <authorList>
            <person name="Qin X."/>
            <person name="Bachman B."/>
            <person name="Battles P."/>
            <person name="Bell A."/>
            <person name="Bess C."/>
            <person name="Bickham C."/>
            <person name="Chaboub L."/>
            <person name="Chen D."/>
            <person name="Coyle M."/>
            <person name="Deiros D.R."/>
            <person name="Dinh H."/>
            <person name="Forbes L."/>
            <person name="Fowler G."/>
            <person name="Francisco L."/>
            <person name="Fu Q."/>
            <person name="Gubbala S."/>
            <person name="Hale W."/>
            <person name="Han Y."/>
            <person name="Hemphill L."/>
            <person name="Highlander S.K."/>
            <person name="Hirani K."/>
            <person name="Hogues M."/>
            <person name="Jackson L."/>
            <person name="Jakkamsetti A."/>
            <person name="Javaid M."/>
            <person name="Jiang H."/>
            <person name="Korchina V."/>
            <person name="Kovar C."/>
            <person name="Lara F."/>
            <person name="Lee S."/>
            <person name="Mata R."/>
            <person name="Mathew T."/>
            <person name="Moen C."/>
            <person name="Morales K."/>
            <person name="Munidasa M."/>
            <person name="Nazareth L."/>
            <person name="Ngo R."/>
            <person name="Nguyen L."/>
            <person name="Okwuonu G."/>
            <person name="Ongeri F."/>
            <person name="Patil S."/>
            <person name="Petrosino J."/>
            <person name="Pham C."/>
            <person name="Pham P."/>
            <person name="Pu L.-L."/>
            <person name="Puazo M."/>
            <person name="Raj R."/>
            <person name="Reid J."/>
            <person name="Rouhana J."/>
            <person name="Saada N."/>
            <person name="Shang Y."/>
            <person name="Simmons D."/>
            <person name="Thornton R."/>
            <person name="Warren J."/>
            <person name="Weissenberger G."/>
            <person name="Zhang J."/>
            <person name="Zhang L."/>
            <person name="Zhou C."/>
            <person name="Zhu D."/>
            <person name="Muzny D."/>
            <person name="Worley K."/>
            <person name="Gibbs R."/>
        </authorList>
    </citation>
    <scope>NUCLEOTIDE SEQUENCE [LARGE SCALE GENOMIC DNA]</scope>
    <source>
        <strain evidence="10 11">F0268</strain>
    </source>
</reference>
<dbReference type="GO" id="GO:0005737">
    <property type="term" value="C:cytoplasm"/>
    <property type="evidence" value="ECO:0007669"/>
    <property type="project" value="InterPro"/>
</dbReference>
<dbReference type="InterPro" id="IPR046342">
    <property type="entry name" value="CBS_dom_sf"/>
</dbReference>
<dbReference type="Gene3D" id="3.10.310.20">
    <property type="entry name" value="DHHA2 domain"/>
    <property type="match status" value="1"/>
</dbReference>
<evidence type="ECO:0000256" key="5">
    <source>
        <dbReference type="ARBA" id="ARBA00023211"/>
    </source>
</evidence>
<dbReference type="InParanoid" id="C2KZC4"/>
<accession>C2KZC4</accession>
<keyword evidence="5" id="KW-0464">Manganese</keyword>
<dbReference type="AlphaFoldDB" id="C2KZC4"/>
<protein>
    <recommendedName>
        <fullName evidence="2">inorganic diphosphatase</fullName>
        <ecNumber evidence="2">3.6.1.1</ecNumber>
    </recommendedName>
    <alternativeName>
        <fullName evidence="6">Pyrophosphate phospho-hydrolase</fullName>
    </alternativeName>
</protein>
<dbReference type="NCBIfam" id="NF011443">
    <property type="entry name" value="PRK14869.1-5"/>
    <property type="match status" value="1"/>
</dbReference>
<feature type="domain" description="CBS" evidence="9">
    <location>
        <begin position="95"/>
        <end position="151"/>
    </location>
</feature>
<dbReference type="InterPro" id="IPR000644">
    <property type="entry name" value="CBS_dom"/>
</dbReference>
<dbReference type="InterPro" id="IPR004097">
    <property type="entry name" value="DHHA2"/>
</dbReference>
<dbReference type="InterPro" id="IPR038222">
    <property type="entry name" value="DHHA2_dom_sf"/>
</dbReference>
<keyword evidence="3" id="KW-0479">Metal-binding</keyword>
<evidence type="ECO:0000259" key="9">
    <source>
        <dbReference type="PROSITE" id="PS51371"/>
    </source>
</evidence>
<dbReference type="InterPro" id="IPR010766">
    <property type="entry name" value="DRTGG"/>
</dbReference>
<comment type="cofactor">
    <cofactor evidence="1">
        <name>Mn(2+)</name>
        <dbReference type="ChEBI" id="CHEBI:29035"/>
    </cofactor>
</comment>
<evidence type="ECO:0000256" key="4">
    <source>
        <dbReference type="ARBA" id="ARBA00022801"/>
    </source>
</evidence>
<comment type="caution">
    <text evidence="10">The sequence shown here is derived from an EMBL/GenBank/DDBJ whole genome shotgun (WGS) entry which is preliminary data.</text>
</comment>
<dbReference type="PANTHER" id="PTHR12112:SF22">
    <property type="entry name" value="MANGANESE-DEPENDENT INORGANIC PYROPHOSPHATASE-RELATED"/>
    <property type="match status" value="1"/>
</dbReference>
<dbReference type="Gene3D" id="3.40.1390.20">
    <property type="entry name" value="HprK N-terminal domain-like"/>
    <property type="match status" value="1"/>
</dbReference>
<organism evidence="10 11">
    <name type="scientific">Oribacterium sinus F0268</name>
    <dbReference type="NCBI Taxonomy" id="585501"/>
    <lineage>
        <taxon>Bacteria</taxon>
        <taxon>Bacillati</taxon>
        <taxon>Bacillota</taxon>
        <taxon>Clostridia</taxon>
        <taxon>Lachnospirales</taxon>
        <taxon>Lachnospiraceae</taxon>
        <taxon>Oribacterium</taxon>
    </lineage>
</organism>
<dbReference type="EC" id="3.6.1.1" evidence="2"/>
<dbReference type="SMART" id="SM00116">
    <property type="entry name" value="CBS"/>
    <property type="match status" value="2"/>
</dbReference>
<dbReference type="PANTHER" id="PTHR12112">
    <property type="entry name" value="BNIP - RELATED"/>
    <property type="match status" value="1"/>
</dbReference>